<sequence>MGLDLMNFLFAAGAFAILAHKLRSWQTVPVEQRPVMLPLCVSAAGVGTTFLIAAPVVGMNINLLSGFPLSIMLMSLSLLTWVCAGQLMVIYWRHPAERAWRSARWRIGIYSTIAVIETVLFALGQPTGEHHNDFITVYANDPFLGGMTVLHFATYAVGMLTISVMCWKWSTESTTAGRPWLRRGLRLITVGFAMSMISGVSTVVAVTSSWLGTDLLPVTGAISHLMTVVSLPVVVVGTFLPLAGPKVSAVWAWLVQRRADLRDTRTLAPLWRELLVVDPKMVHRQRPLIDWFNADSRLYWRVIEINDWLERLRPYRSQEVAADISGRLHALDLDGDVAWPYQEAGEIRAALQARQHGLPGPLAEAADEDGAAVRTSHAFAAERARLVLVATVFSSSTVDSLVIPRTQELAGDGRTGSLPRP</sequence>
<keyword evidence="1" id="KW-1133">Transmembrane helix</keyword>
<dbReference type="Proteomes" id="UP000533598">
    <property type="component" value="Unassembled WGS sequence"/>
</dbReference>
<evidence type="ECO:0000259" key="2">
    <source>
        <dbReference type="Pfam" id="PF20182"/>
    </source>
</evidence>
<keyword evidence="1" id="KW-0472">Membrane</keyword>
<feature type="transmembrane region" description="Helical" evidence="1">
    <location>
        <begin position="103"/>
        <end position="123"/>
    </location>
</feature>
<feature type="transmembrane region" description="Helical" evidence="1">
    <location>
        <begin position="69"/>
        <end position="91"/>
    </location>
</feature>
<dbReference type="InterPro" id="IPR046675">
    <property type="entry name" value="DUF6545"/>
</dbReference>
<organism evidence="3 4">
    <name type="scientific">Crossiella cryophila</name>
    <dbReference type="NCBI Taxonomy" id="43355"/>
    <lineage>
        <taxon>Bacteria</taxon>
        <taxon>Bacillati</taxon>
        <taxon>Actinomycetota</taxon>
        <taxon>Actinomycetes</taxon>
        <taxon>Pseudonocardiales</taxon>
        <taxon>Pseudonocardiaceae</taxon>
        <taxon>Crossiella</taxon>
    </lineage>
</organism>
<feature type="transmembrane region" description="Helical" evidence="1">
    <location>
        <begin position="231"/>
        <end position="255"/>
    </location>
</feature>
<keyword evidence="4" id="KW-1185">Reference proteome</keyword>
<dbReference type="AlphaFoldDB" id="A0A7W7CGU5"/>
<gene>
    <name evidence="3" type="ORF">HNR67_005636</name>
</gene>
<evidence type="ECO:0000313" key="3">
    <source>
        <dbReference type="EMBL" id="MBB4679518.1"/>
    </source>
</evidence>
<dbReference type="Pfam" id="PF20182">
    <property type="entry name" value="DUF6545"/>
    <property type="match status" value="1"/>
</dbReference>
<reference evidence="3 4" key="1">
    <citation type="submission" date="2020-08" db="EMBL/GenBank/DDBJ databases">
        <title>Sequencing the genomes of 1000 actinobacteria strains.</title>
        <authorList>
            <person name="Klenk H.-P."/>
        </authorList>
    </citation>
    <scope>NUCLEOTIDE SEQUENCE [LARGE SCALE GENOMIC DNA]</scope>
    <source>
        <strain evidence="3 4">DSM 44230</strain>
    </source>
</reference>
<dbReference type="NCBIfam" id="NF042915">
    <property type="entry name" value="MAB_1171c_fam"/>
    <property type="match status" value="1"/>
</dbReference>
<feature type="transmembrane region" description="Helical" evidence="1">
    <location>
        <begin position="187"/>
        <end position="211"/>
    </location>
</feature>
<comment type="caution">
    <text evidence="3">The sequence shown here is derived from an EMBL/GenBank/DDBJ whole genome shotgun (WGS) entry which is preliminary data.</text>
</comment>
<evidence type="ECO:0000313" key="4">
    <source>
        <dbReference type="Proteomes" id="UP000533598"/>
    </source>
</evidence>
<name>A0A7W7CGU5_9PSEU</name>
<protein>
    <submittedName>
        <fullName evidence="3">Putative membrane protein</fullName>
    </submittedName>
</protein>
<proteinExistence type="predicted"/>
<feature type="transmembrane region" description="Helical" evidence="1">
    <location>
        <begin position="6"/>
        <end position="23"/>
    </location>
</feature>
<dbReference type="InterPro" id="IPR050039">
    <property type="entry name" value="MAB_1171c-like"/>
</dbReference>
<dbReference type="RefSeq" id="WP_185005256.1">
    <property type="nucleotide sequence ID" value="NZ_BAAAUI010000001.1"/>
</dbReference>
<feature type="domain" description="DUF6545" evidence="2">
    <location>
        <begin position="259"/>
        <end position="395"/>
    </location>
</feature>
<evidence type="ECO:0000256" key="1">
    <source>
        <dbReference type="SAM" id="Phobius"/>
    </source>
</evidence>
<keyword evidence="1" id="KW-0812">Transmembrane</keyword>
<accession>A0A7W7CGU5</accession>
<dbReference type="EMBL" id="JACHMH010000001">
    <property type="protein sequence ID" value="MBB4679518.1"/>
    <property type="molecule type" value="Genomic_DNA"/>
</dbReference>
<feature type="transmembrane region" description="Helical" evidence="1">
    <location>
        <begin position="143"/>
        <end position="167"/>
    </location>
</feature>
<feature type="transmembrane region" description="Helical" evidence="1">
    <location>
        <begin position="35"/>
        <end position="57"/>
    </location>
</feature>